<dbReference type="Proteomes" id="UP000481043">
    <property type="component" value="Unassembled WGS sequence"/>
</dbReference>
<dbReference type="PANTHER" id="PTHR43133">
    <property type="entry name" value="RNA POLYMERASE ECF-TYPE SIGMA FACTO"/>
    <property type="match status" value="1"/>
</dbReference>
<dbReference type="GO" id="GO:0006352">
    <property type="term" value="P:DNA-templated transcription initiation"/>
    <property type="evidence" value="ECO:0007669"/>
    <property type="project" value="InterPro"/>
</dbReference>
<feature type="domain" description="RNA polymerase sigma factor 70 region 4 type 2" evidence="7">
    <location>
        <begin position="112"/>
        <end position="162"/>
    </location>
</feature>
<dbReference type="InterPro" id="IPR039425">
    <property type="entry name" value="RNA_pol_sigma-70-like"/>
</dbReference>
<evidence type="ECO:0000259" key="7">
    <source>
        <dbReference type="Pfam" id="PF08281"/>
    </source>
</evidence>
<dbReference type="SUPFAM" id="SSF88659">
    <property type="entry name" value="Sigma3 and sigma4 domains of RNA polymerase sigma factors"/>
    <property type="match status" value="1"/>
</dbReference>
<dbReference type="GO" id="GO:0016987">
    <property type="term" value="F:sigma factor activity"/>
    <property type="evidence" value="ECO:0007669"/>
    <property type="project" value="UniProtKB-KW"/>
</dbReference>
<dbReference type="InterPro" id="IPR014284">
    <property type="entry name" value="RNA_pol_sigma-70_dom"/>
</dbReference>
<keyword evidence="3" id="KW-0731">Sigma factor</keyword>
<name>A0A6M0Q7V6_9BACI</name>
<dbReference type="EMBL" id="JAAIWM010000003">
    <property type="protein sequence ID" value="NEY72446.1"/>
    <property type="molecule type" value="Genomic_DNA"/>
</dbReference>
<dbReference type="InterPro" id="IPR013324">
    <property type="entry name" value="RNA_pol_sigma_r3/r4-like"/>
</dbReference>
<evidence type="ECO:0000256" key="3">
    <source>
        <dbReference type="ARBA" id="ARBA00023082"/>
    </source>
</evidence>
<gene>
    <name evidence="8" type="ORF">G4D63_11980</name>
</gene>
<dbReference type="CDD" id="cd06171">
    <property type="entry name" value="Sigma70_r4"/>
    <property type="match status" value="1"/>
</dbReference>
<dbReference type="PANTHER" id="PTHR43133:SF8">
    <property type="entry name" value="RNA POLYMERASE SIGMA FACTOR HI_1459-RELATED"/>
    <property type="match status" value="1"/>
</dbReference>
<keyword evidence="9" id="KW-1185">Reference proteome</keyword>
<dbReference type="SUPFAM" id="SSF88946">
    <property type="entry name" value="Sigma2 domain of RNA polymerase sigma factors"/>
    <property type="match status" value="1"/>
</dbReference>
<evidence type="ECO:0000256" key="2">
    <source>
        <dbReference type="ARBA" id="ARBA00023015"/>
    </source>
</evidence>
<dbReference type="Gene3D" id="1.10.1740.10">
    <property type="match status" value="1"/>
</dbReference>
<dbReference type="Pfam" id="PF04542">
    <property type="entry name" value="Sigma70_r2"/>
    <property type="match status" value="1"/>
</dbReference>
<evidence type="ECO:0000256" key="4">
    <source>
        <dbReference type="ARBA" id="ARBA00023125"/>
    </source>
</evidence>
<evidence type="ECO:0000256" key="5">
    <source>
        <dbReference type="ARBA" id="ARBA00023163"/>
    </source>
</evidence>
<evidence type="ECO:0000256" key="1">
    <source>
        <dbReference type="ARBA" id="ARBA00010641"/>
    </source>
</evidence>
<dbReference type="InterPro" id="IPR013325">
    <property type="entry name" value="RNA_pol_sigma_r2"/>
</dbReference>
<keyword evidence="4" id="KW-0238">DNA-binding</keyword>
<proteinExistence type="inferred from homology"/>
<organism evidence="8 9">
    <name type="scientific">Bacillus mesophilus</name>
    <dbReference type="NCBI Taxonomy" id="1808955"/>
    <lineage>
        <taxon>Bacteria</taxon>
        <taxon>Bacillati</taxon>
        <taxon>Bacillota</taxon>
        <taxon>Bacilli</taxon>
        <taxon>Bacillales</taxon>
        <taxon>Bacillaceae</taxon>
        <taxon>Bacillus</taxon>
    </lineage>
</organism>
<accession>A0A6M0Q7V6</accession>
<sequence>MKSSESEQFIHELYEQYSEQLYRYALLRTGNKEEAKDIIQDTYYKAYRGLQSFNGLAQYKTWLYSITRNTINDYLRKKQRSDLLRFRVGTGDTPDYLLPDELLSLKEDTKVLYLALSRLKKNHQEVIILRKIKEFSTKETSEILGCSEAKVKSSLLRGLQALKLEISKEGLGYEFKESEQAF</sequence>
<evidence type="ECO:0000313" key="9">
    <source>
        <dbReference type="Proteomes" id="UP000481043"/>
    </source>
</evidence>
<evidence type="ECO:0000259" key="6">
    <source>
        <dbReference type="Pfam" id="PF04542"/>
    </source>
</evidence>
<dbReference type="InterPro" id="IPR007627">
    <property type="entry name" value="RNA_pol_sigma70_r2"/>
</dbReference>
<dbReference type="InterPro" id="IPR036388">
    <property type="entry name" value="WH-like_DNA-bd_sf"/>
</dbReference>
<dbReference type="RefSeq" id="WP_163179888.1">
    <property type="nucleotide sequence ID" value="NZ_JAAIWM010000003.1"/>
</dbReference>
<dbReference type="AlphaFoldDB" id="A0A6M0Q7V6"/>
<dbReference type="Pfam" id="PF08281">
    <property type="entry name" value="Sigma70_r4_2"/>
    <property type="match status" value="1"/>
</dbReference>
<dbReference type="InterPro" id="IPR013249">
    <property type="entry name" value="RNA_pol_sigma70_r4_t2"/>
</dbReference>
<keyword evidence="5" id="KW-0804">Transcription</keyword>
<evidence type="ECO:0000313" key="8">
    <source>
        <dbReference type="EMBL" id="NEY72446.1"/>
    </source>
</evidence>
<comment type="similarity">
    <text evidence="1">Belongs to the sigma-70 factor family. ECF subfamily.</text>
</comment>
<dbReference type="Gene3D" id="1.10.10.10">
    <property type="entry name" value="Winged helix-like DNA-binding domain superfamily/Winged helix DNA-binding domain"/>
    <property type="match status" value="1"/>
</dbReference>
<keyword evidence="2" id="KW-0805">Transcription regulation</keyword>
<reference evidence="8 9" key="1">
    <citation type="submission" date="2020-02" db="EMBL/GenBank/DDBJ databases">
        <title>Bacillus aquiflavi sp. nov., isolated from yellow water of strong flavor Chinese baijiu in Yibin region of China.</title>
        <authorList>
            <person name="Xie J."/>
        </authorList>
    </citation>
    <scope>NUCLEOTIDE SEQUENCE [LARGE SCALE GENOMIC DNA]</scope>
    <source>
        <strain evidence="8 9">SA4</strain>
    </source>
</reference>
<feature type="domain" description="RNA polymerase sigma-70 region 2" evidence="6">
    <location>
        <begin position="13"/>
        <end position="80"/>
    </location>
</feature>
<dbReference type="NCBIfam" id="TIGR02937">
    <property type="entry name" value="sigma70-ECF"/>
    <property type="match status" value="1"/>
</dbReference>
<protein>
    <submittedName>
        <fullName evidence="8">RNA polymerase sigma factor</fullName>
    </submittedName>
</protein>
<dbReference type="GO" id="GO:0003677">
    <property type="term" value="F:DNA binding"/>
    <property type="evidence" value="ECO:0007669"/>
    <property type="project" value="UniProtKB-KW"/>
</dbReference>
<comment type="caution">
    <text evidence="8">The sequence shown here is derived from an EMBL/GenBank/DDBJ whole genome shotgun (WGS) entry which is preliminary data.</text>
</comment>